<accession>A0A517PRN1</accession>
<reference evidence="1 2" key="1">
    <citation type="submission" date="2019-02" db="EMBL/GenBank/DDBJ databases">
        <title>Deep-cultivation of Planctomycetes and their phenomic and genomic characterization uncovers novel biology.</title>
        <authorList>
            <person name="Wiegand S."/>
            <person name="Jogler M."/>
            <person name="Boedeker C."/>
            <person name="Pinto D."/>
            <person name="Vollmers J."/>
            <person name="Rivas-Marin E."/>
            <person name="Kohn T."/>
            <person name="Peeters S.H."/>
            <person name="Heuer A."/>
            <person name="Rast P."/>
            <person name="Oberbeckmann S."/>
            <person name="Bunk B."/>
            <person name="Jeske O."/>
            <person name="Meyerdierks A."/>
            <person name="Storesund J.E."/>
            <person name="Kallscheuer N."/>
            <person name="Luecker S."/>
            <person name="Lage O.M."/>
            <person name="Pohl T."/>
            <person name="Merkel B.J."/>
            <person name="Hornburger P."/>
            <person name="Mueller R.-W."/>
            <person name="Bruemmer F."/>
            <person name="Labrenz M."/>
            <person name="Spormann A.M."/>
            <person name="Op den Camp H."/>
            <person name="Overmann J."/>
            <person name="Amann R."/>
            <person name="Jetten M.S.M."/>
            <person name="Mascher T."/>
            <person name="Medema M.H."/>
            <person name="Devos D.P."/>
            <person name="Kaster A.-K."/>
            <person name="Ovreas L."/>
            <person name="Rohde M."/>
            <person name="Galperin M.Y."/>
            <person name="Jogler C."/>
        </authorList>
    </citation>
    <scope>NUCLEOTIDE SEQUENCE [LARGE SCALE GENOMIC DNA]</scope>
    <source>
        <strain evidence="1 2">HG66A1</strain>
    </source>
</reference>
<proteinExistence type="predicted"/>
<dbReference type="EMBL" id="CP036266">
    <property type="protein sequence ID" value="QDT22035.1"/>
    <property type="molecule type" value="Genomic_DNA"/>
</dbReference>
<sequence>MTTVNQRLPCSLEISKARQRPDQRRALHPDLERILSFCRKRTGFTTSATASFPLTSTLTQLGEQAIQSAIEGLDPQLNALAKEYADGSGSRRNVICEELFRQLVTQTKPVRTQAELVKHVCEDVSNQSCNRIFPRQFHKHGNPNCLGRALILLAFARLAGAPVLGATPLISGSEIAIRHDVRVARGILRRADRQQVKLKPELKTFLEFMTDRPGIDRLRPPMFHMGILMQTSAASWTLIDPHAKVTGKYRNQRLISEIHEQSLFQPEQVFAADFRVEADLKCSQQLWGLKPITDFLGELQTLSESDQLDVGDVLVFLAESNLLEYLLSDAWNLPRVEKANITAQLRGSASPVVAPRLLETLSLGNCAEPLRSRMQALLSWFLLLDSGKELVGLLAFAVSEGSESLRREMLEQSTRELLEELIARLHGFLFNTASLSNERGLLHPVLELYQPEFRVGVELVSHVNAVTLRSEAIPEALSRVCPGQTIQISRATEILRNQQHKIVPSSRRAFQTFTAAEFQSERLQDILQRISQILSLTSESRSTHDSE</sequence>
<protein>
    <submittedName>
        <fullName evidence="1">Uncharacterized protein</fullName>
    </submittedName>
</protein>
<dbReference type="AlphaFoldDB" id="A0A517PRN1"/>
<evidence type="ECO:0000313" key="1">
    <source>
        <dbReference type="EMBL" id="QDT22035.1"/>
    </source>
</evidence>
<dbReference type="RefSeq" id="WP_145187250.1">
    <property type="nucleotide sequence ID" value="NZ_CP036266.1"/>
</dbReference>
<organism evidence="1 2">
    <name type="scientific">Gimesia chilikensis</name>
    <dbReference type="NCBI Taxonomy" id="2605989"/>
    <lineage>
        <taxon>Bacteria</taxon>
        <taxon>Pseudomonadati</taxon>
        <taxon>Planctomycetota</taxon>
        <taxon>Planctomycetia</taxon>
        <taxon>Planctomycetales</taxon>
        <taxon>Planctomycetaceae</taxon>
        <taxon>Gimesia</taxon>
    </lineage>
</organism>
<evidence type="ECO:0000313" key="2">
    <source>
        <dbReference type="Proteomes" id="UP000320421"/>
    </source>
</evidence>
<dbReference type="Proteomes" id="UP000320421">
    <property type="component" value="Chromosome"/>
</dbReference>
<name>A0A517PRN1_9PLAN</name>
<keyword evidence="2" id="KW-1185">Reference proteome</keyword>
<dbReference type="OrthoDB" id="228037at2"/>
<gene>
    <name evidence="1" type="ORF">HG66A1_38410</name>
</gene>